<comment type="caution">
    <text evidence="1">The sequence shown here is derived from an EMBL/GenBank/DDBJ whole genome shotgun (WGS) entry which is preliminary data.</text>
</comment>
<dbReference type="EMBL" id="BAUP01000093">
    <property type="protein sequence ID" value="GAJ46435.1"/>
    <property type="molecule type" value="Genomic_DNA"/>
</dbReference>
<reference evidence="1 2" key="1">
    <citation type="journal article" date="2014" name="FEMS Microbiol. Lett.">
        <title>Draft genome sequences of three Holospora species (Holospora obtusa, Holospora undulata, and Holospora elegans), endonuclear symbiotic bacteria of the ciliate Paramecium caudatum.</title>
        <authorList>
            <person name="Dohra H."/>
            <person name="Tanaka K."/>
            <person name="Suzuki T."/>
            <person name="Fujishima M."/>
            <person name="Suzuki H."/>
        </authorList>
    </citation>
    <scope>NUCLEOTIDE SEQUENCE [LARGE SCALE GENOMIC DNA]</scope>
    <source>
        <strain evidence="1 2">E1</strain>
    </source>
</reference>
<name>A0A023DZJ2_9PROT</name>
<dbReference type="RefSeq" id="WP_035544929.1">
    <property type="nucleotide sequence ID" value="NZ_BAUP01000093.1"/>
</dbReference>
<keyword evidence="2" id="KW-1185">Reference proteome</keyword>
<dbReference type="AlphaFoldDB" id="A0A023DZJ2"/>
<sequence length="932" mass="106782">MNDKVLLSLIFLVFKFFFSEDIVYGLGPEKEKRTMVTEVSSISHSNLGAIFSTEIDEFNCALVGILTKQDDDIDSFSFSKNVVEKCDFLLRIPENFDRITNYCNPSVCELKQALEHVDSVKLFKILSLLKKNSFSILDYVLTILDSASPLIHLDNRFVELCRALLLNTPLLSGNRQSEIFVSKSSRLSLLPVQSSNEAFFGKICKIFKRLIGFKNEHSSTQTITNFVPTRKNSVDLLDKKAGLGEALCVFNYLLVQNADKKIVSSIDEKIIYDVLDDLNMKNKNLLGGGVFKVFTKKIDDSEDFFDALSALRHISVWNSSREDEEYSDQNIFDRALHEFIDLSCPSLEKLGQFLDFFISAHSASRETSNVCISRNGEILERFFYILFTKVPDFNSSFFASLNSKQYNGLELDADHNSGRHSRLSMNHNSGRYSNLSMNHNLSRASRQLTSLEMGHNLKGGLSEDCNSIRASRSFNRLGTECNLSEKSKRYSSLGGDYIAEDDSGIYSGFGMNTDLDSNLNQKEIFDLKNDKVFERLISVCDVILERKNSILFWRALIALNKIEYNSSLQNASKAISKKREDFRKVSDYFAKSIEEEFFHFVLPDLLNDSSSKTFTTVLDILDRNYFRNFWQRDVVKVLKSSLSTVKIEKIDLVIKILLEKKIDLNVLYSILDELTLDRVERIVSLILEKKNNLPFVLAPTLFYKLLSVFKNKDDIFNKILNDFIDCDHYRMTKKEFFLETVFCLYEDLNIFYRFLISVADFYSREREYSDSWIGFLKTKPAFFGHALVAFERSIKAIDKENLDARKNHKNFDTNSLELKNLKEPSNKVLFLLVDNSGVNSCIVPALTALCGEKITPDRIISALLNDDESDNLGLALDALDRVNRWIFRDALYGLTRKAGISKNNLIKKVKKILEEKNDSSSLTKFLKKMEVE</sequence>
<evidence type="ECO:0000313" key="2">
    <source>
        <dbReference type="Proteomes" id="UP000024842"/>
    </source>
</evidence>
<protein>
    <submittedName>
        <fullName evidence="1">Uncharacterized protein</fullName>
    </submittedName>
</protein>
<gene>
    <name evidence="1" type="ORF">HE1_00769</name>
</gene>
<organism evidence="1 2">
    <name type="scientific">Holospora elegans E1</name>
    <dbReference type="NCBI Taxonomy" id="1427503"/>
    <lineage>
        <taxon>Bacteria</taxon>
        <taxon>Pseudomonadati</taxon>
        <taxon>Pseudomonadota</taxon>
        <taxon>Alphaproteobacteria</taxon>
        <taxon>Holosporales</taxon>
        <taxon>Holosporaceae</taxon>
        <taxon>Holospora</taxon>
    </lineage>
</organism>
<evidence type="ECO:0000313" key="1">
    <source>
        <dbReference type="EMBL" id="GAJ46435.1"/>
    </source>
</evidence>
<accession>A0A023DZJ2</accession>
<dbReference type="Proteomes" id="UP000024842">
    <property type="component" value="Unassembled WGS sequence"/>
</dbReference>
<proteinExistence type="predicted"/>